<sequence length="243" mass="27641">MSIYTPTSTLKLRSIPSARNASENADSFDPAREAYIDAVKWLTDNLTADKCKRIWLEDKTDMQQVQEAVDRAKTVLNTLAQHNPEYCALAWGTMKFLLMAVINHEESITQISKLFSKIATALLRREMASLLFPIDQIKHNVSKVYACLLKFMLRAMKWYTEEKFRHYISAISRPSQLRFDDLLEEIENCSRLVDQLAAGAAQGEQRNGGFGYQTHTFEIDDSYTGMAYSGLPEQALPEEARAT</sequence>
<dbReference type="STRING" id="576137.A0A1L7XTC3"/>
<gene>
    <name evidence="2" type="ORF">PAC_18190</name>
</gene>
<evidence type="ECO:0000313" key="3">
    <source>
        <dbReference type="Proteomes" id="UP000184330"/>
    </source>
</evidence>
<dbReference type="EMBL" id="FJOG01000053">
    <property type="protein sequence ID" value="CZR68291.1"/>
    <property type="molecule type" value="Genomic_DNA"/>
</dbReference>
<accession>A0A1L7XTC3</accession>
<dbReference type="Proteomes" id="UP000184330">
    <property type="component" value="Unassembled WGS sequence"/>
</dbReference>
<dbReference type="OrthoDB" id="61900at2759"/>
<protein>
    <recommendedName>
        <fullName evidence="1">DUF7708 domain-containing protein</fullName>
    </recommendedName>
</protein>
<name>A0A1L7XTC3_9HELO</name>
<dbReference type="InterPro" id="IPR056125">
    <property type="entry name" value="DUF7708"/>
</dbReference>
<feature type="domain" description="DUF7708" evidence="1">
    <location>
        <begin position="63"/>
        <end position="204"/>
    </location>
</feature>
<dbReference type="Pfam" id="PF24809">
    <property type="entry name" value="DUF7708"/>
    <property type="match status" value="1"/>
</dbReference>
<dbReference type="AlphaFoldDB" id="A0A1L7XTC3"/>
<organism evidence="2 3">
    <name type="scientific">Phialocephala subalpina</name>
    <dbReference type="NCBI Taxonomy" id="576137"/>
    <lineage>
        <taxon>Eukaryota</taxon>
        <taxon>Fungi</taxon>
        <taxon>Dikarya</taxon>
        <taxon>Ascomycota</taxon>
        <taxon>Pezizomycotina</taxon>
        <taxon>Leotiomycetes</taxon>
        <taxon>Helotiales</taxon>
        <taxon>Mollisiaceae</taxon>
        <taxon>Phialocephala</taxon>
        <taxon>Phialocephala fortinii species complex</taxon>
    </lineage>
</organism>
<keyword evidence="3" id="KW-1185">Reference proteome</keyword>
<reference evidence="2 3" key="1">
    <citation type="submission" date="2016-03" db="EMBL/GenBank/DDBJ databases">
        <authorList>
            <person name="Ploux O."/>
        </authorList>
    </citation>
    <scope>NUCLEOTIDE SEQUENCE [LARGE SCALE GENOMIC DNA]</scope>
    <source>
        <strain evidence="2 3">UAMH 11012</strain>
    </source>
</reference>
<proteinExistence type="predicted"/>
<evidence type="ECO:0000259" key="1">
    <source>
        <dbReference type="Pfam" id="PF24809"/>
    </source>
</evidence>
<evidence type="ECO:0000313" key="2">
    <source>
        <dbReference type="EMBL" id="CZR68291.1"/>
    </source>
</evidence>